<keyword evidence="11" id="KW-0325">Glycoprotein</keyword>
<feature type="compositionally biased region" description="Polar residues" evidence="13">
    <location>
        <begin position="1758"/>
        <end position="1774"/>
    </location>
</feature>
<feature type="domain" description="Cadherin" evidence="16">
    <location>
        <begin position="142"/>
        <end position="252"/>
    </location>
</feature>
<dbReference type="CDD" id="cd11304">
    <property type="entry name" value="Cadherin_repeat"/>
    <property type="match status" value="13"/>
</dbReference>
<dbReference type="OrthoDB" id="6510378at2759"/>
<keyword evidence="4 15" id="KW-0732">Signal</keyword>
<dbReference type="FunFam" id="2.60.40.60:FF:000081">
    <property type="entry name" value="protocadherin Fat 4"/>
    <property type="match status" value="1"/>
</dbReference>
<protein>
    <submittedName>
        <fullName evidence="18">Cadherin-23-like</fullName>
    </submittedName>
</protein>
<feature type="domain" description="Cadherin" evidence="16">
    <location>
        <begin position="934"/>
        <end position="1033"/>
    </location>
</feature>
<reference evidence="18" key="1">
    <citation type="submission" date="2025-08" db="UniProtKB">
        <authorList>
            <consortium name="RefSeq"/>
        </authorList>
    </citation>
    <scope>IDENTIFICATION</scope>
    <source>
        <tissue evidence="18">Whole sample</tissue>
    </source>
</reference>
<gene>
    <name evidence="18" type="primary">LOC111118033</name>
</gene>
<feature type="chain" id="PRO_5034101926" evidence="15">
    <location>
        <begin position="28"/>
        <end position="1885"/>
    </location>
</feature>
<dbReference type="GO" id="GO:0005886">
    <property type="term" value="C:plasma membrane"/>
    <property type="evidence" value="ECO:0007669"/>
    <property type="project" value="InterPro"/>
</dbReference>
<dbReference type="PROSITE" id="PS50268">
    <property type="entry name" value="CADHERIN_2"/>
    <property type="match status" value="13"/>
</dbReference>
<dbReference type="InterPro" id="IPR002126">
    <property type="entry name" value="Cadherin-like_dom"/>
</dbReference>
<dbReference type="Gene3D" id="2.60.40.60">
    <property type="entry name" value="Cadherins"/>
    <property type="match status" value="14"/>
</dbReference>
<feature type="domain" description="Cadherin" evidence="16">
    <location>
        <begin position="1034"/>
        <end position="1141"/>
    </location>
</feature>
<evidence type="ECO:0000256" key="15">
    <source>
        <dbReference type="SAM" id="SignalP"/>
    </source>
</evidence>
<dbReference type="PANTHER" id="PTHR24025:SF31">
    <property type="entry name" value="NEURAL-CADHERIN"/>
    <property type="match status" value="1"/>
</dbReference>
<evidence type="ECO:0000256" key="10">
    <source>
        <dbReference type="ARBA" id="ARBA00023157"/>
    </source>
</evidence>
<dbReference type="FunFam" id="2.60.40.60:FF:000013">
    <property type="entry name" value="Cadherin EGF LAG seven-pass G-type receptor"/>
    <property type="match status" value="1"/>
</dbReference>
<evidence type="ECO:0000256" key="9">
    <source>
        <dbReference type="ARBA" id="ARBA00023136"/>
    </source>
</evidence>
<evidence type="ECO:0000256" key="3">
    <source>
        <dbReference type="ARBA" id="ARBA00022692"/>
    </source>
</evidence>
<dbReference type="PANTHER" id="PTHR24025">
    <property type="entry name" value="DESMOGLEIN FAMILY MEMBER"/>
    <property type="match status" value="1"/>
</dbReference>
<evidence type="ECO:0000256" key="6">
    <source>
        <dbReference type="ARBA" id="ARBA00022837"/>
    </source>
</evidence>
<dbReference type="KEGG" id="cvn:111118033"/>
<feature type="domain" description="Cadherin" evidence="16">
    <location>
        <begin position="375"/>
        <end position="484"/>
    </location>
</feature>
<keyword evidence="2" id="KW-0245">EGF-like domain</keyword>
<evidence type="ECO:0000256" key="8">
    <source>
        <dbReference type="ARBA" id="ARBA00022989"/>
    </source>
</evidence>
<name>A0A8B8CBH7_CRAVI</name>
<feature type="domain" description="Cadherin" evidence="16">
    <location>
        <begin position="253"/>
        <end position="374"/>
    </location>
</feature>
<feature type="domain" description="Cadherin" evidence="16">
    <location>
        <begin position="1362"/>
        <end position="1481"/>
    </location>
</feature>
<dbReference type="GO" id="GO:0005911">
    <property type="term" value="C:cell-cell junction"/>
    <property type="evidence" value="ECO:0007669"/>
    <property type="project" value="TreeGrafter"/>
</dbReference>
<dbReference type="GO" id="GO:0005509">
    <property type="term" value="F:calcium ion binding"/>
    <property type="evidence" value="ECO:0007669"/>
    <property type="project" value="UniProtKB-UniRule"/>
</dbReference>
<feature type="domain" description="Cadherin" evidence="16">
    <location>
        <begin position="602"/>
        <end position="711"/>
    </location>
</feature>
<keyword evidence="9 14" id="KW-0472">Membrane</keyword>
<evidence type="ECO:0000256" key="2">
    <source>
        <dbReference type="ARBA" id="ARBA00022536"/>
    </source>
</evidence>
<dbReference type="PRINTS" id="PR00205">
    <property type="entry name" value="CADHERIN"/>
</dbReference>
<keyword evidence="7" id="KW-0130">Cell adhesion</keyword>
<dbReference type="FunFam" id="2.60.40.60:FF:000094">
    <property type="entry name" value="protocadherin gamma-C4 isoform X2"/>
    <property type="match status" value="1"/>
</dbReference>
<dbReference type="PROSITE" id="PS00232">
    <property type="entry name" value="CADHERIN_1"/>
    <property type="match status" value="7"/>
</dbReference>
<keyword evidence="17" id="KW-1185">Reference proteome</keyword>
<dbReference type="GeneID" id="111118033"/>
<feature type="domain" description="Cadherin" evidence="16">
    <location>
        <begin position="712"/>
        <end position="818"/>
    </location>
</feature>
<dbReference type="GO" id="GO:0048731">
    <property type="term" value="P:system development"/>
    <property type="evidence" value="ECO:0007669"/>
    <property type="project" value="UniProtKB-ARBA"/>
</dbReference>
<feature type="region of interest" description="Disordered" evidence="13">
    <location>
        <begin position="1743"/>
        <end position="1774"/>
    </location>
</feature>
<dbReference type="InterPro" id="IPR050971">
    <property type="entry name" value="Cadherin-domain_protein"/>
</dbReference>
<keyword evidence="3 14" id="KW-0812">Transmembrane</keyword>
<evidence type="ECO:0000256" key="11">
    <source>
        <dbReference type="ARBA" id="ARBA00023180"/>
    </source>
</evidence>
<evidence type="ECO:0000256" key="14">
    <source>
        <dbReference type="SAM" id="Phobius"/>
    </source>
</evidence>
<dbReference type="GO" id="GO:0007156">
    <property type="term" value="P:homophilic cell adhesion via plasma membrane adhesion molecules"/>
    <property type="evidence" value="ECO:0007669"/>
    <property type="project" value="InterPro"/>
</dbReference>
<dbReference type="GO" id="GO:0048729">
    <property type="term" value="P:tissue morphogenesis"/>
    <property type="evidence" value="ECO:0007669"/>
    <property type="project" value="UniProtKB-ARBA"/>
</dbReference>
<keyword evidence="10" id="KW-1015">Disulfide bond</keyword>
<evidence type="ECO:0000256" key="7">
    <source>
        <dbReference type="ARBA" id="ARBA00022889"/>
    </source>
</evidence>
<evidence type="ECO:0000256" key="5">
    <source>
        <dbReference type="ARBA" id="ARBA00022737"/>
    </source>
</evidence>
<dbReference type="InterPro" id="IPR020894">
    <property type="entry name" value="Cadherin_CS"/>
</dbReference>
<proteinExistence type="predicted"/>
<dbReference type="Pfam" id="PF00028">
    <property type="entry name" value="Cadherin"/>
    <property type="match status" value="9"/>
</dbReference>
<evidence type="ECO:0000313" key="18">
    <source>
        <dbReference type="RefSeq" id="XP_022313025.1"/>
    </source>
</evidence>
<dbReference type="FunFam" id="2.60.40.60:FF:000020">
    <property type="entry name" value="Dachsous cadherin-related 1b"/>
    <property type="match status" value="2"/>
</dbReference>
<feature type="signal peptide" evidence="15">
    <location>
        <begin position="1"/>
        <end position="27"/>
    </location>
</feature>
<dbReference type="InterPro" id="IPR015919">
    <property type="entry name" value="Cadherin-like_sf"/>
</dbReference>
<keyword evidence="6 12" id="KW-0106">Calcium</keyword>
<evidence type="ECO:0000256" key="12">
    <source>
        <dbReference type="PROSITE-ProRule" id="PRU00043"/>
    </source>
</evidence>
<sequence length="1885" mass="210197">MKYRGFSMARLYIESFLFLLVICHIAAYKRPPSITADKSTVVVAENLGLNETLLTITAIEPNGFTVNISAAGETNNIVTINQTQTGNTTIGEVLLKQTLDYETKNYYKLIFSALSSDQTIPSRELSVTLYVTDINDTPPKFSAPAYRLEINENKPLSDTIEANISATDPDNGAGGVVSFSLKPAGQASALYNGTFNINSQTGQIELKQPLNYERLTFYQFTIVATDGGSPSLSSSASLLIMVKDVQDTPPIFQRLPYMTTIREDTHVGDSIYCVFALDGDTGTGHARTITYRFESSPKRSNEGCVEFLKLNSSTGEISVSKTMDRDNGTIKDLNGICILNVTASEDGGENNNLTETMTTFTITVTDVNDNGPVFSQKVYYGSVKENMTDIPISIPGGIQVTDIDQTGNDNNRIQLSVENNTFEIQVTPSEVVYNGTVLLRLVKPLDYETEHTINVTVMAKNENKTKTCKVVVSINDTNDNDPIFQNNTSKDFYLPENSCFNTTVASLEANDADSGIYGNVTYRLHGADETFHIDETGRVYVFCNTSCNKACNNSNCDESCLNREVIDRYYLTAEAIDGGGRRTSISFVVHLNDTNDNKPVFIYETYQVGLDENSKTFSMPVQLRAGDRDLGENSDIIYSINTSNLSSHFYINNSTGQISIKSSIDYENLTESDNGTITLGVVACDKGTPALSSTAQLSIQVKDRNDETPQFNQTVYNAQVYENSTTGEFVVRVFATDQDKTKPNNDIAYFIESGGSDQFTMNGTSGEIRIQVGATLDRERQEEYNLTIIAIDKGVPQNTGSTSVKITLIDIDDTPPKWMNLPRTIHVNENTTVNDITCLANDSDTNPSLVYSMSLKEAFSFKEKEVNVSLIQDRVSINNSSGLVTVVDLDAEVAVKLTLTVIVNDTSTVKNTATAVGTLEILVDDINDNPPVFRLERYEAAILENAPNETLLIKITATDCDLQEQNKKIEYFIDEDVPFSINHDTGDIHLTGHIDRETQDTWNFRLRASDGKYNASSSIHVTILDFNDNTPYFLDDFYTFNVTENQYNHTQIGQISANDTDAGPNSNLTYSITEGNINNHFSIDPFQGHLYVTGNMDRETLNEYDLIIKVHDNPKTESYRKYNTTHVKIFILDANDNQPEFKSDSIQPINVKETATNGTIMRLLAATDKDQGENGTVYFMAGYSNGNLSSLFTVQKTGELTVSGNLKDRVGIYSFEVLALDKGSPPLNTSVNLTISIIDENNHSPEFLGLPENNIISVYECAKKEISLYTIRAHDDDEAYPNTLLKFEFLYANSSSGQQFESFHIDTQTGEIRLTGKLDHEVKEMYKIRVICTDHGDPPLSTTSPEIKIQVLDVNDNDPEFQKNITSVSIKENQNYTLLTKVKATDRDSEATIRYNISDISDKRFSTNFHIDETSGDISVIQPLDREVIGNISLEVKATDVTKPENTSQQCDSSDIPNKKSPVQMKVDVNIQDMNDNPPVFNDKHLSKGILRNIKFDTVVLDLTKMVSDNDASAENRKHYFLATNLTYSEPLNSNIVDKKIKTGCGQAFCVHPNGSVVTNFAFSENMKGVARLHLVANDSAGSSTSLLKIYLIGDTQVLTMHLIKQKSDVNEIKFDVLKAYTKILGHDCVFDELETYMKDGIPDPFTTLLKFHVVNRNTDKVYEAKEVVEMIDGVKDDSIEKIRSEFSVQSIKNLQSQSPDESFKIKETYILIAVIALISLLLGIIIYFYIQSTQRYKTKLKAASAPSTDRRDEKNQNEQLPGSNVFKSRQNPLMNKDEEVKRSMESLDKLDDVSLCGSDDSVDHNNFDMQYARPNLAYDYEQETKERVMDMYGEDELNESDVNALQLALSQHEKEKNGWNSNNNEYLLQHGTTDHLEALEMTEV</sequence>
<evidence type="ECO:0000259" key="16">
    <source>
        <dbReference type="PROSITE" id="PS50268"/>
    </source>
</evidence>
<evidence type="ECO:0000256" key="1">
    <source>
        <dbReference type="ARBA" id="ARBA00004370"/>
    </source>
</evidence>
<evidence type="ECO:0000256" key="13">
    <source>
        <dbReference type="SAM" id="MobiDB-lite"/>
    </source>
</evidence>
<dbReference type="Proteomes" id="UP000694844">
    <property type="component" value="Chromosome 2"/>
</dbReference>
<accession>A0A8B8CBH7</accession>
<feature type="transmembrane region" description="Helical" evidence="14">
    <location>
        <begin position="1710"/>
        <end position="1731"/>
    </location>
</feature>
<feature type="domain" description="Cadherin" evidence="16">
    <location>
        <begin position="1250"/>
        <end position="1361"/>
    </location>
</feature>
<dbReference type="SUPFAM" id="SSF49313">
    <property type="entry name" value="Cadherin-like"/>
    <property type="match status" value="14"/>
</dbReference>
<keyword evidence="8 14" id="KW-1133">Transmembrane helix</keyword>
<feature type="domain" description="Cadherin" evidence="16">
    <location>
        <begin position="486"/>
        <end position="601"/>
    </location>
</feature>
<feature type="domain" description="Cadherin" evidence="16">
    <location>
        <begin position="1143"/>
        <end position="1247"/>
    </location>
</feature>
<organism evidence="17 18">
    <name type="scientific">Crassostrea virginica</name>
    <name type="common">Eastern oyster</name>
    <dbReference type="NCBI Taxonomy" id="6565"/>
    <lineage>
        <taxon>Eukaryota</taxon>
        <taxon>Metazoa</taxon>
        <taxon>Spiralia</taxon>
        <taxon>Lophotrochozoa</taxon>
        <taxon>Mollusca</taxon>
        <taxon>Bivalvia</taxon>
        <taxon>Autobranchia</taxon>
        <taxon>Pteriomorphia</taxon>
        <taxon>Ostreida</taxon>
        <taxon>Ostreoidea</taxon>
        <taxon>Ostreidae</taxon>
        <taxon>Crassostrea</taxon>
    </lineage>
</organism>
<dbReference type="RefSeq" id="XP_022313025.1">
    <property type="nucleotide sequence ID" value="XM_022457317.1"/>
</dbReference>
<feature type="domain" description="Cadherin" evidence="16">
    <location>
        <begin position="819"/>
        <end position="933"/>
    </location>
</feature>
<dbReference type="SMART" id="SM00112">
    <property type="entry name" value="CA"/>
    <property type="match status" value="13"/>
</dbReference>
<dbReference type="GO" id="GO:0009887">
    <property type="term" value="P:animal organ morphogenesis"/>
    <property type="evidence" value="ECO:0007669"/>
    <property type="project" value="UniProtKB-ARBA"/>
</dbReference>
<comment type="subcellular location">
    <subcellularLocation>
        <location evidence="1">Membrane</location>
    </subcellularLocation>
</comment>
<feature type="domain" description="Cadherin" evidence="16">
    <location>
        <begin position="35"/>
        <end position="141"/>
    </location>
</feature>
<keyword evidence="5" id="KW-0677">Repeat</keyword>
<evidence type="ECO:0000313" key="17">
    <source>
        <dbReference type="Proteomes" id="UP000694844"/>
    </source>
</evidence>
<dbReference type="FunFam" id="2.60.40.60:FF:000092">
    <property type="entry name" value="Protocadherin 8"/>
    <property type="match status" value="1"/>
</dbReference>
<evidence type="ECO:0000256" key="4">
    <source>
        <dbReference type="ARBA" id="ARBA00022729"/>
    </source>
</evidence>